<evidence type="ECO:0000313" key="9">
    <source>
        <dbReference type="EMBL" id="CUP51798.1"/>
    </source>
</evidence>
<feature type="compositionally biased region" description="Low complexity" evidence="5">
    <location>
        <begin position="405"/>
        <end position="419"/>
    </location>
</feature>
<dbReference type="InterPro" id="IPR010930">
    <property type="entry name" value="Flg_bb/hook_C_dom"/>
</dbReference>
<dbReference type="GO" id="GO:0009424">
    <property type="term" value="C:bacterial-type flagellum hook"/>
    <property type="evidence" value="ECO:0007669"/>
    <property type="project" value="TreeGrafter"/>
</dbReference>
<dbReference type="PROSITE" id="PS00588">
    <property type="entry name" value="FLAGELLA_BB_ROD"/>
    <property type="match status" value="1"/>
</dbReference>
<feature type="domain" description="Flagellar basal-body/hook protein C-terminal" evidence="7">
    <location>
        <begin position="515"/>
        <end position="558"/>
    </location>
</feature>
<name>A0A174NYW6_9FIRM</name>
<dbReference type="AlphaFoldDB" id="A0A174NYW6"/>
<evidence type="ECO:0000259" key="6">
    <source>
        <dbReference type="Pfam" id="PF00460"/>
    </source>
</evidence>
<dbReference type="InterPro" id="IPR001444">
    <property type="entry name" value="Flag_bb_rod_N"/>
</dbReference>
<gene>
    <name evidence="9" type="primary">flgG_1</name>
    <name evidence="9" type="ORF">ERS852551_01042</name>
</gene>
<reference evidence="9 10" key="1">
    <citation type="submission" date="2015-09" db="EMBL/GenBank/DDBJ databases">
        <authorList>
            <consortium name="Pathogen Informatics"/>
        </authorList>
    </citation>
    <scope>NUCLEOTIDE SEQUENCE [LARGE SCALE GENOMIC DNA]</scope>
    <source>
        <strain evidence="9 10">2789STDY5834939</strain>
    </source>
</reference>
<feature type="domain" description="Flagellar basal body rod protein N-terminal" evidence="6">
    <location>
        <begin position="5"/>
        <end position="35"/>
    </location>
</feature>
<evidence type="ECO:0000256" key="1">
    <source>
        <dbReference type="ARBA" id="ARBA00004117"/>
    </source>
</evidence>
<dbReference type="Pfam" id="PF00460">
    <property type="entry name" value="Flg_bb_rod"/>
    <property type="match status" value="1"/>
</dbReference>
<evidence type="ECO:0000259" key="7">
    <source>
        <dbReference type="Pfam" id="PF06429"/>
    </source>
</evidence>
<evidence type="ECO:0000259" key="8">
    <source>
        <dbReference type="Pfam" id="PF22692"/>
    </source>
</evidence>
<accession>A0A174NYW6</accession>
<comment type="function">
    <text evidence="4">A flexible structure which links the flagellar filament to the drive apparatus in the basal body.</text>
</comment>
<dbReference type="GO" id="GO:0009425">
    <property type="term" value="C:bacterial-type flagellum basal body"/>
    <property type="evidence" value="ECO:0007669"/>
    <property type="project" value="UniProtKB-SubCell"/>
</dbReference>
<dbReference type="EMBL" id="CZBE01000006">
    <property type="protein sequence ID" value="CUP51798.1"/>
    <property type="molecule type" value="Genomic_DNA"/>
</dbReference>
<dbReference type="InterPro" id="IPR037925">
    <property type="entry name" value="FlgE/F/G-like"/>
</dbReference>
<dbReference type="PANTHER" id="PTHR30435:SF1">
    <property type="entry name" value="FLAGELLAR HOOK PROTEIN FLGE"/>
    <property type="match status" value="1"/>
</dbReference>
<organism evidence="9 10">
    <name type="scientific">Anaerotruncus colihominis</name>
    <dbReference type="NCBI Taxonomy" id="169435"/>
    <lineage>
        <taxon>Bacteria</taxon>
        <taxon>Bacillati</taxon>
        <taxon>Bacillota</taxon>
        <taxon>Clostridia</taxon>
        <taxon>Eubacteriales</taxon>
        <taxon>Oscillospiraceae</taxon>
        <taxon>Anaerotruncus</taxon>
    </lineage>
</organism>
<feature type="region of interest" description="Disordered" evidence="5">
    <location>
        <begin position="384"/>
        <end position="428"/>
    </location>
</feature>
<dbReference type="GO" id="GO:0071978">
    <property type="term" value="P:bacterial-type flagellum-dependent swarming motility"/>
    <property type="evidence" value="ECO:0007669"/>
    <property type="project" value="TreeGrafter"/>
</dbReference>
<comment type="subcellular location">
    <subcellularLocation>
        <location evidence="1 4">Bacterial flagellum basal body</location>
    </subcellularLocation>
</comment>
<dbReference type="PANTHER" id="PTHR30435">
    <property type="entry name" value="FLAGELLAR PROTEIN"/>
    <property type="match status" value="1"/>
</dbReference>
<dbReference type="Pfam" id="PF06429">
    <property type="entry name" value="Flg_bbr_C"/>
    <property type="match status" value="1"/>
</dbReference>
<evidence type="ECO:0000313" key="10">
    <source>
        <dbReference type="Proteomes" id="UP000095765"/>
    </source>
</evidence>
<evidence type="ECO:0000256" key="3">
    <source>
        <dbReference type="ARBA" id="ARBA00023143"/>
    </source>
</evidence>
<sequence>MVRSMYSGVAGMKSHQQRMDVIGNNIANVNTYGFKSSRVTFRDMFYQNIRNASAGTSTRGGVSPSGVGYGSQIASIDKLMTQSSMTSTGQPLDCAITGDGFFQVQDSDGNKFYTRAGMLDIDQATGYLVDLNGYFVLGTQGPDVIGKAPGNSKIKVELDPLEPAAGSKVQTIQNVEYTLSATNYTTAGNVNFNFSLDNEMPTGQNIRVVVDGNSIAVKVNPTAQFASLSAFMDEVNKAITDARGGVEHPAGLFTITADPEPAGPLTGEQIVNSDRGPTGGKIVFDGALKTGYAVKSYGSAFSASGNLTFEIQRTAPANNTTAPDSADSRYTVTVTGTNAAGQAVTYTMADLTYAQLTNSAGVHLVNNAAGADPNDSFDLRIPSSFYEKNDNGTPDNPADDTYTFPAAGTALGTATPQTPSGNIGLGSKDFLLEGGTEGGPQSLMNLTGIAIGADGIIRAQNAGKDIIVGRIDLANFDNPQGLDQAGNSYFTATDNSGKAKYAVPGEDGTGALKNSALEMSNVDLSQEFSDMIVTQRGFQANSRLITVSDTMLEELINLKR</sequence>
<dbReference type="SUPFAM" id="SSF117143">
    <property type="entry name" value="Flagellar hook protein flgE"/>
    <property type="match status" value="1"/>
</dbReference>
<protein>
    <recommendedName>
        <fullName evidence="4">Flagellar hook protein FlgE</fullName>
    </recommendedName>
</protein>
<proteinExistence type="inferred from homology"/>
<dbReference type="InterPro" id="IPR053967">
    <property type="entry name" value="LlgE_F_G-like_D1"/>
</dbReference>
<dbReference type="GeneID" id="72465046"/>
<dbReference type="NCBIfam" id="TIGR03506">
    <property type="entry name" value="FlgEFG_subfam"/>
    <property type="match status" value="1"/>
</dbReference>
<dbReference type="InterPro" id="IPR019776">
    <property type="entry name" value="Flagellar_basal_body_rod_CS"/>
</dbReference>
<evidence type="ECO:0000256" key="2">
    <source>
        <dbReference type="ARBA" id="ARBA00009677"/>
    </source>
</evidence>
<dbReference type="RefSeq" id="WP_040342553.1">
    <property type="nucleotide sequence ID" value="NZ_CABIWA010000003.1"/>
</dbReference>
<dbReference type="InterPro" id="IPR020013">
    <property type="entry name" value="Flagellar_FlgE/F/G"/>
</dbReference>
<evidence type="ECO:0000256" key="5">
    <source>
        <dbReference type="SAM" id="MobiDB-lite"/>
    </source>
</evidence>
<feature type="domain" description="Flagellar hook protein FlgE/F/G-like D1" evidence="8">
    <location>
        <begin position="95"/>
        <end position="153"/>
    </location>
</feature>
<dbReference type="Proteomes" id="UP000095765">
    <property type="component" value="Unassembled WGS sequence"/>
</dbReference>
<evidence type="ECO:0000256" key="4">
    <source>
        <dbReference type="RuleBase" id="RU362116"/>
    </source>
</evidence>
<keyword evidence="3 4" id="KW-0975">Bacterial flagellum</keyword>
<dbReference type="GO" id="GO:0005829">
    <property type="term" value="C:cytosol"/>
    <property type="evidence" value="ECO:0007669"/>
    <property type="project" value="TreeGrafter"/>
</dbReference>
<dbReference type="OrthoDB" id="9804559at2"/>
<dbReference type="Pfam" id="PF22692">
    <property type="entry name" value="LlgE_F_G_D1"/>
    <property type="match status" value="1"/>
</dbReference>
<comment type="similarity">
    <text evidence="2 4">Belongs to the flagella basal body rod proteins family.</text>
</comment>